<organism evidence="7">
    <name type="scientific">Fagus sylvatica</name>
    <name type="common">Beechnut</name>
    <dbReference type="NCBI Taxonomy" id="28930"/>
    <lineage>
        <taxon>Eukaryota</taxon>
        <taxon>Viridiplantae</taxon>
        <taxon>Streptophyta</taxon>
        <taxon>Embryophyta</taxon>
        <taxon>Tracheophyta</taxon>
        <taxon>Spermatophyta</taxon>
        <taxon>Magnoliopsida</taxon>
        <taxon>eudicotyledons</taxon>
        <taxon>Gunneridae</taxon>
        <taxon>Pentapetalae</taxon>
        <taxon>rosids</taxon>
        <taxon>fabids</taxon>
        <taxon>Fagales</taxon>
        <taxon>Fagaceae</taxon>
        <taxon>Fagus</taxon>
    </lineage>
</organism>
<dbReference type="GO" id="GO:0003676">
    <property type="term" value="F:nucleic acid binding"/>
    <property type="evidence" value="ECO:0007669"/>
    <property type="project" value="InterPro"/>
</dbReference>
<dbReference type="InterPro" id="IPR012337">
    <property type="entry name" value="RNaseH-like_sf"/>
</dbReference>
<sequence>MAGDSGFTFSRKLNNSNYELWRSCMESYLIGNNLWDVTCGESTNPPTDPREKTRWNAKVDKALYAIKQMSECKLRRLLINGLRSEYVAYCAAIADWATQPMVDELENLLINHEFVLAKSGTMKLGGACKRWGANDKKDWDPQANYMSAIDMVEVPTSTTTDVVKVLALTSMVQDFYDETNVVATDGVAKVNYKNDWIVDSGCSNHMTGDEDKFKSMRPYNGNRVVMTADNTQHPMKHIGDAKIALRYGDNGILHGVYHVPGMAKNLLSVPQITATGHYVLFGPEDVKIFQKVVVDGIPVITGKKVESIYVLSVEEAYVEKTRKNETPKLWHAQLGHAGYTKLYEMSKRGIIRGLPKLDPCSNIVCAGCQFGKAYKLPFQESNFESKAPLELVHIDVFGKVRNPSISGMRCMITFIDDFSRYVWVYFMKEKSKTLEKFKEFCTKTESLVGHRIQCLRTDNGGEYTSDEFNDYLKRQKIQRQFTCPNTPQQNGVAERENRHLGETSQEARSDESNSSKGGDFGQQNGSWRTDFHSPKRRTVEEMRPSQLKDCEEEDDSKLRRSSRIRKPYPKYVDGDFVEVICNTMESRDLEEPSSFEEAQGVKEWQISMGEEITALIKNETWKLVPCPTGVQPVTCKWVYKVKRRPDGNVDRYKARLVAHGFSQRYEIDFDETFSLVAKLTTVRVLIALAASKDWRLWQMDVKNAFLHGKIDKEIFMEQPHGFEDKHNPKYVCKLRKELYGLKQTPRAWYGKIAEFLVFGGYVVTPADLSLFVKENDGKITIVLIYVDDLIITRDDLEEVKWIHETLSVRFEMKELGELKHFLDLEIDHCDKGVFLYQHKYAIDLLCKFGMENCKPISTPIEVNNKFIGVISRFMQNPRKPHLEAIRRILRYVKGTSDFGILYEKGVSCKVVGFCDADYAGDISTSEYRVAAMAAQECDWLMQLMSNLKQQRDYPVQLYYDNESAIRLAKNPVFHAQTKHIELHHHFIREKSRRPFASRRDLSASRRGPLCLTPLAPLPRAGDPSASRRLPRLPHAGDSLPLVPVPSPIQIATGAVSYPDRNQRSPHWTRGSPPLPLAPRRLPSTPLPPISLSLFLSLSH</sequence>
<dbReference type="PANTHER" id="PTHR42648">
    <property type="entry name" value="TRANSPOSASE, PUTATIVE-RELATED"/>
    <property type="match status" value="1"/>
</dbReference>
<evidence type="ECO:0000256" key="2">
    <source>
        <dbReference type="ARBA" id="ARBA00022723"/>
    </source>
</evidence>
<keyword evidence="2" id="KW-0479">Metal-binding</keyword>
<feature type="compositionally biased region" description="Polar residues" evidence="5">
    <location>
        <begin position="514"/>
        <end position="527"/>
    </location>
</feature>
<dbReference type="Pfam" id="PF13976">
    <property type="entry name" value="gag_pre-integrs"/>
    <property type="match status" value="1"/>
</dbReference>
<dbReference type="InterPro" id="IPR025724">
    <property type="entry name" value="GAG-pre-integrase_dom"/>
</dbReference>
<evidence type="ECO:0000256" key="1">
    <source>
        <dbReference type="ARBA" id="ARBA00022670"/>
    </source>
</evidence>
<dbReference type="Pfam" id="PF00665">
    <property type="entry name" value="rve"/>
    <property type="match status" value="1"/>
</dbReference>
<dbReference type="InterPro" id="IPR036397">
    <property type="entry name" value="RNaseH_sf"/>
</dbReference>
<dbReference type="CDD" id="cd09272">
    <property type="entry name" value="RNase_HI_RT_Ty1"/>
    <property type="match status" value="1"/>
</dbReference>
<dbReference type="Pfam" id="PF07727">
    <property type="entry name" value="RVT_2"/>
    <property type="match status" value="1"/>
</dbReference>
<dbReference type="InterPro" id="IPR001584">
    <property type="entry name" value="Integrase_cat-core"/>
</dbReference>
<name>A0A2N9GKK0_FAGSY</name>
<feature type="compositionally biased region" description="Basic and acidic residues" evidence="5">
    <location>
        <begin position="529"/>
        <end position="549"/>
    </location>
</feature>
<dbReference type="InterPro" id="IPR054722">
    <property type="entry name" value="PolX-like_BBD"/>
</dbReference>
<dbReference type="InterPro" id="IPR039537">
    <property type="entry name" value="Retrotran_Ty1/copia-like"/>
</dbReference>
<proteinExistence type="predicted"/>
<dbReference type="GO" id="GO:0046872">
    <property type="term" value="F:metal ion binding"/>
    <property type="evidence" value="ECO:0007669"/>
    <property type="project" value="UniProtKB-KW"/>
</dbReference>
<dbReference type="GO" id="GO:0006508">
    <property type="term" value="P:proteolysis"/>
    <property type="evidence" value="ECO:0007669"/>
    <property type="project" value="UniProtKB-KW"/>
</dbReference>
<feature type="region of interest" description="Disordered" evidence="5">
    <location>
        <begin position="1056"/>
        <end position="1082"/>
    </location>
</feature>
<keyword evidence="4" id="KW-0378">Hydrolase</keyword>
<keyword evidence="3" id="KW-0064">Aspartyl protease</keyword>
<evidence type="ECO:0000256" key="4">
    <source>
        <dbReference type="ARBA" id="ARBA00022801"/>
    </source>
</evidence>
<dbReference type="InterPro" id="IPR025314">
    <property type="entry name" value="DUF4219"/>
</dbReference>
<dbReference type="SUPFAM" id="SSF53098">
    <property type="entry name" value="Ribonuclease H-like"/>
    <property type="match status" value="1"/>
</dbReference>
<feature type="region of interest" description="Disordered" evidence="5">
    <location>
        <begin position="1012"/>
        <end position="1038"/>
    </location>
</feature>
<evidence type="ECO:0000259" key="6">
    <source>
        <dbReference type="PROSITE" id="PS50994"/>
    </source>
</evidence>
<dbReference type="Gene3D" id="3.30.420.10">
    <property type="entry name" value="Ribonuclease H-like superfamily/Ribonuclease H"/>
    <property type="match status" value="1"/>
</dbReference>
<evidence type="ECO:0000256" key="3">
    <source>
        <dbReference type="ARBA" id="ARBA00022750"/>
    </source>
</evidence>
<protein>
    <recommendedName>
        <fullName evidence="6">Integrase catalytic domain-containing protein</fullName>
    </recommendedName>
</protein>
<dbReference type="Pfam" id="PF22936">
    <property type="entry name" value="Pol_BBD"/>
    <property type="match status" value="1"/>
</dbReference>
<accession>A0A2N9GKK0</accession>
<gene>
    <name evidence="7" type="ORF">FSB_LOCUS30858</name>
</gene>
<dbReference type="PANTHER" id="PTHR42648:SF18">
    <property type="entry name" value="RETROTRANSPOSON, UNCLASSIFIED-LIKE PROTEIN"/>
    <property type="match status" value="1"/>
</dbReference>
<keyword evidence="1" id="KW-0645">Protease</keyword>
<feature type="region of interest" description="Disordered" evidence="5">
    <location>
        <begin position="480"/>
        <end position="561"/>
    </location>
</feature>
<evidence type="ECO:0000313" key="7">
    <source>
        <dbReference type="EMBL" id="SPD02976.1"/>
    </source>
</evidence>
<dbReference type="Pfam" id="PF13961">
    <property type="entry name" value="DUF4219"/>
    <property type="match status" value="1"/>
</dbReference>
<dbReference type="GO" id="GO:0004190">
    <property type="term" value="F:aspartic-type endopeptidase activity"/>
    <property type="evidence" value="ECO:0007669"/>
    <property type="project" value="UniProtKB-KW"/>
</dbReference>
<dbReference type="AlphaFoldDB" id="A0A2N9GKK0"/>
<dbReference type="GO" id="GO:0015074">
    <property type="term" value="P:DNA integration"/>
    <property type="evidence" value="ECO:0007669"/>
    <property type="project" value="InterPro"/>
</dbReference>
<dbReference type="InterPro" id="IPR013103">
    <property type="entry name" value="RVT_2"/>
</dbReference>
<dbReference type="PROSITE" id="PS50994">
    <property type="entry name" value="INTEGRASE"/>
    <property type="match status" value="1"/>
</dbReference>
<feature type="compositionally biased region" description="Polar residues" evidence="5">
    <location>
        <begin position="480"/>
        <end position="491"/>
    </location>
</feature>
<feature type="domain" description="Integrase catalytic" evidence="6">
    <location>
        <begin position="384"/>
        <end position="552"/>
    </location>
</feature>
<dbReference type="EMBL" id="OIVN01002358">
    <property type="protein sequence ID" value="SPD02976.1"/>
    <property type="molecule type" value="Genomic_DNA"/>
</dbReference>
<feature type="compositionally biased region" description="Basic and acidic residues" evidence="5">
    <location>
        <begin position="493"/>
        <end position="513"/>
    </location>
</feature>
<evidence type="ECO:0000256" key="5">
    <source>
        <dbReference type="SAM" id="MobiDB-lite"/>
    </source>
</evidence>
<dbReference type="InterPro" id="IPR043502">
    <property type="entry name" value="DNA/RNA_pol_sf"/>
</dbReference>
<reference evidence="7" key="1">
    <citation type="submission" date="2018-02" db="EMBL/GenBank/DDBJ databases">
        <authorList>
            <person name="Cohen D.B."/>
            <person name="Kent A.D."/>
        </authorList>
    </citation>
    <scope>NUCLEOTIDE SEQUENCE</scope>
</reference>
<dbReference type="SUPFAM" id="SSF56672">
    <property type="entry name" value="DNA/RNA polymerases"/>
    <property type="match status" value="1"/>
</dbReference>